<keyword evidence="4" id="KW-1185">Reference proteome</keyword>
<dbReference type="EMBL" id="JACHIT010000002">
    <property type="protein sequence ID" value="MBB5916166.1"/>
    <property type="molecule type" value="Genomic_DNA"/>
</dbReference>
<protein>
    <recommendedName>
        <fullName evidence="2">Glycoside-hydrolase family GH114 TIM-barrel domain-containing protein</fullName>
    </recommendedName>
</protein>
<dbReference type="RefSeq" id="WP_040752561.1">
    <property type="nucleotide sequence ID" value="NZ_JACHIT010000002.1"/>
</dbReference>
<evidence type="ECO:0000313" key="3">
    <source>
        <dbReference type="EMBL" id="MBB5916166.1"/>
    </source>
</evidence>
<feature type="signal peptide" evidence="1">
    <location>
        <begin position="1"/>
        <end position="26"/>
    </location>
</feature>
<accession>A0A7W9PHA2</accession>
<feature type="chain" id="PRO_5030921551" description="Glycoside-hydrolase family GH114 TIM-barrel domain-containing protein" evidence="1">
    <location>
        <begin position="27"/>
        <end position="268"/>
    </location>
</feature>
<name>A0A7W9PHA2_9NOCA</name>
<reference evidence="3 4" key="1">
    <citation type="submission" date="2020-08" db="EMBL/GenBank/DDBJ databases">
        <title>Sequencing the genomes of 1000 actinobacteria strains.</title>
        <authorList>
            <person name="Klenk H.-P."/>
        </authorList>
    </citation>
    <scope>NUCLEOTIDE SEQUENCE [LARGE SCALE GENOMIC DNA]</scope>
    <source>
        <strain evidence="3 4">DSM 43582</strain>
    </source>
</reference>
<sequence length="268" mass="28518">MRPRTLVLAATLVAGCVACSPSEPPAAEVPPPAGVTVPPVGAEFDYQMGGAYPPPPGVRVVTRDHAARPAAGIYNICYVNAFQAQPDGAADWGDLVLRDANGETIVDEDWNEAVLDLRTADKRERVAAKVNAWVDGCAAAGYQAVEPDNYDSFTRSHGLLSDRDAQAYIRLLSAHAHTDGLAVAQKNTAELADRRRENGLDFAVAEECGDQDDCGEYTAAFGNHVIVVEYTSTGLTNACARWGGSLSIVRRDREVTPEGAPGHLRAVC</sequence>
<dbReference type="AlphaFoldDB" id="A0A7W9PHA2"/>
<dbReference type="Proteomes" id="UP000540412">
    <property type="component" value="Unassembled WGS sequence"/>
</dbReference>
<keyword evidence="1" id="KW-0732">Signal</keyword>
<dbReference type="Gene3D" id="3.20.20.70">
    <property type="entry name" value="Aldolase class I"/>
    <property type="match status" value="1"/>
</dbReference>
<gene>
    <name evidence="3" type="ORF">BJY24_005078</name>
</gene>
<dbReference type="PANTHER" id="PTHR35273">
    <property type="entry name" value="ALPHA-1,4 POLYGALACTOSAMINIDASE, PUTATIVE (AFU_ORTHOLOGUE AFUA_3G07890)-RELATED"/>
    <property type="match status" value="1"/>
</dbReference>
<organism evidence="3 4">
    <name type="scientific">Nocardia transvalensis</name>
    <dbReference type="NCBI Taxonomy" id="37333"/>
    <lineage>
        <taxon>Bacteria</taxon>
        <taxon>Bacillati</taxon>
        <taxon>Actinomycetota</taxon>
        <taxon>Actinomycetes</taxon>
        <taxon>Mycobacteriales</taxon>
        <taxon>Nocardiaceae</taxon>
        <taxon>Nocardia</taxon>
    </lineage>
</organism>
<evidence type="ECO:0000259" key="2">
    <source>
        <dbReference type="Pfam" id="PF03537"/>
    </source>
</evidence>
<dbReference type="PROSITE" id="PS51257">
    <property type="entry name" value="PROKAR_LIPOPROTEIN"/>
    <property type="match status" value="1"/>
</dbReference>
<evidence type="ECO:0000256" key="1">
    <source>
        <dbReference type="SAM" id="SignalP"/>
    </source>
</evidence>
<proteinExistence type="predicted"/>
<evidence type="ECO:0000313" key="4">
    <source>
        <dbReference type="Proteomes" id="UP000540412"/>
    </source>
</evidence>
<dbReference type="InterPro" id="IPR004352">
    <property type="entry name" value="GH114_TIM-barrel"/>
</dbReference>
<dbReference type="InterPro" id="IPR013785">
    <property type="entry name" value="Aldolase_TIM"/>
</dbReference>
<dbReference type="InterPro" id="IPR017853">
    <property type="entry name" value="GH"/>
</dbReference>
<feature type="domain" description="Glycoside-hydrolase family GH114 TIM-barrel" evidence="2">
    <location>
        <begin position="44"/>
        <end position="255"/>
    </location>
</feature>
<comment type="caution">
    <text evidence="3">The sequence shown here is derived from an EMBL/GenBank/DDBJ whole genome shotgun (WGS) entry which is preliminary data.</text>
</comment>
<dbReference type="Pfam" id="PF03537">
    <property type="entry name" value="Glyco_hydro_114"/>
    <property type="match status" value="1"/>
</dbReference>
<dbReference type="PANTHER" id="PTHR35273:SF2">
    <property type="entry name" value="ALPHA-GALACTOSIDASE"/>
    <property type="match status" value="1"/>
</dbReference>
<dbReference type="SUPFAM" id="SSF51445">
    <property type="entry name" value="(Trans)glycosidases"/>
    <property type="match status" value="1"/>
</dbReference>